<feature type="compositionally biased region" description="Gly residues" evidence="3">
    <location>
        <begin position="286"/>
        <end position="295"/>
    </location>
</feature>
<feature type="compositionally biased region" description="Polar residues" evidence="3">
    <location>
        <begin position="210"/>
        <end position="231"/>
    </location>
</feature>
<dbReference type="PROSITE" id="PS50003">
    <property type="entry name" value="PH_DOMAIN"/>
    <property type="match status" value="1"/>
</dbReference>
<evidence type="ECO:0000256" key="2">
    <source>
        <dbReference type="ARBA" id="ARBA00022490"/>
    </source>
</evidence>
<feature type="domain" description="PH" evidence="4">
    <location>
        <begin position="545"/>
        <end position="634"/>
    </location>
</feature>
<dbReference type="SUPFAM" id="SSF48065">
    <property type="entry name" value="DBL homology domain (DH-domain)"/>
    <property type="match status" value="1"/>
</dbReference>
<evidence type="ECO:0000256" key="3">
    <source>
        <dbReference type="SAM" id="MobiDB-lite"/>
    </source>
</evidence>
<dbReference type="GO" id="GO:0035025">
    <property type="term" value="P:positive regulation of Rho protein signal transduction"/>
    <property type="evidence" value="ECO:0007669"/>
    <property type="project" value="TreeGrafter"/>
</dbReference>
<dbReference type="Pfam" id="PF00621">
    <property type="entry name" value="RhoGEF"/>
    <property type="match status" value="1"/>
</dbReference>
<evidence type="ECO:0000313" key="6">
    <source>
        <dbReference type="EMBL" id="KAK1920783.1"/>
    </source>
</evidence>
<reference evidence="6" key="1">
    <citation type="submission" date="2023-02" db="EMBL/GenBank/DDBJ databases">
        <title>Identification and recombinant expression of a fungal hydrolase from Papiliotrema laurentii that hydrolyzes apple cutin and clears colloidal polyester polyurethane.</title>
        <authorList>
            <consortium name="DOE Joint Genome Institute"/>
            <person name="Roman V.A."/>
            <person name="Bojanowski C."/>
            <person name="Crable B.R."/>
            <person name="Wagner D.N."/>
            <person name="Hung C.S."/>
            <person name="Nadeau L.J."/>
            <person name="Schratz L."/>
            <person name="Haridas S."/>
            <person name="Pangilinan J."/>
            <person name="Lipzen A."/>
            <person name="Na H."/>
            <person name="Yan M."/>
            <person name="Ng V."/>
            <person name="Grigoriev I.V."/>
            <person name="Spatafora J.W."/>
            <person name="Barlow D."/>
            <person name="Biffinger J."/>
            <person name="Kelley-Loughnane N."/>
            <person name="Varaljay V.A."/>
            <person name="Crookes-Goodson W.J."/>
        </authorList>
    </citation>
    <scope>NUCLEOTIDE SEQUENCE</scope>
    <source>
        <strain evidence="6">5307AH</strain>
    </source>
</reference>
<sequence>MASYTSSLGDGDESSDDSVLSWWSDAGSDEDSEDDDEEGEEGRDKGVDEAEQGGVDKRVAAVSGVGVDSREEKERERKRREEERLQILNAAGLKLRREPPGIPLGRKGTRRRAPPAPGARRPGQKQRRRAPAVPSAALSHRSSVVSDAEGAATREEGKDETVKPIETQDAYARYEQFLAESQRPADGSTPTSSLASGNRPVISGGRESRPSSYMSDQASATSPVSMHSTQGALAPRDSSSGGRLSGLLSRIMAPNTGGGERKSGPSISGPITRVDEGAASGMSTPGTGGGAGGVSGGGAGVDFGKTWSSLIDPGVLASMSDRERKRQEAIFEFIATESSYNRDLQLIVQRFYAALLETLDDKAQTVIFANIEDILLANTSFLSDLEERQRESRLWVDRVGDVIEAHMSDMDVYTTYCVNQSQAGQLLQSLRSADPALSAKLESITASEPAVRGLDLSHFLLIPMQRITRYPLLLKQIIHYTDPDQDLDTLQRALHTVEKIVGRINEKVRANEARERLRALSEDLWIGGEGRLDLTADTAYQGPRKLLKEGPVTKSKSGRKLTLVLCNDILVLIDSRNLYRMPIPLFECTVRKGRDESTFVLRVEYRRGSDTISLKAPSPREAQEWRYLIEDSRLKSIDARMVTGTGGMRGF</sequence>
<keyword evidence="2" id="KW-0963">Cytoplasm</keyword>
<dbReference type="PROSITE" id="PS50010">
    <property type="entry name" value="DH_2"/>
    <property type="match status" value="1"/>
</dbReference>
<dbReference type="InterPro" id="IPR051480">
    <property type="entry name" value="Endocytic_GEF_Adapter"/>
</dbReference>
<dbReference type="InterPro" id="IPR011993">
    <property type="entry name" value="PH-like_dom_sf"/>
</dbReference>
<gene>
    <name evidence="6" type="ORF">DB88DRAFT_501038</name>
</gene>
<keyword evidence="7" id="KW-1185">Reference proteome</keyword>
<dbReference type="CDD" id="cd00160">
    <property type="entry name" value="RhoGEF"/>
    <property type="match status" value="1"/>
</dbReference>
<accession>A0AAD9CUG3</accession>
<feature type="compositionally biased region" description="Low complexity" evidence="3">
    <location>
        <begin position="236"/>
        <end position="250"/>
    </location>
</feature>
<feature type="compositionally biased region" description="Basic and acidic residues" evidence="3">
    <location>
        <begin position="152"/>
        <end position="163"/>
    </location>
</feature>
<dbReference type="InterPro" id="IPR035899">
    <property type="entry name" value="DBL_dom_sf"/>
</dbReference>
<protein>
    <submittedName>
        <fullName evidence="6">Dbl homology domain-containing protein</fullName>
    </submittedName>
</protein>
<dbReference type="InterPro" id="IPR000219">
    <property type="entry name" value="DH_dom"/>
</dbReference>
<dbReference type="GO" id="GO:0035556">
    <property type="term" value="P:intracellular signal transduction"/>
    <property type="evidence" value="ECO:0007669"/>
    <property type="project" value="InterPro"/>
</dbReference>
<name>A0AAD9CUG3_PAPLA</name>
<dbReference type="PANTHER" id="PTHR46006:SF6">
    <property type="entry name" value="INTERSECTIN-2 ISOFORM X1"/>
    <property type="match status" value="1"/>
</dbReference>
<comment type="caution">
    <text evidence="6">The sequence shown here is derived from an EMBL/GenBank/DDBJ whole genome shotgun (WGS) entry which is preliminary data.</text>
</comment>
<dbReference type="GO" id="GO:0005737">
    <property type="term" value="C:cytoplasm"/>
    <property type="evidence" value="ECO:0007669"/>
    <property type="project" value="UniProtKB-SubCell"/>
</dbReference>
<dbReference type="InterPro" id="IPR001849">
    <property type="entry name" value="PH_domain"/>
</dbReference>
<feature type="domain" description="DH" evidence="5">
    <location>
        <begin position="325"/>
        <end position="507"/>
    </location>
</feature>
<dbReference type="AlphaFoldDB" id="A0AAD9CUG3"/>
<evidence type="ECO:0000259" key="4">
    <source>
        <dbReference type="PROSITE" id="PS50003"/>
    </source>
</evidence>
<evidence type="ECO:0000256" key="1">
    <source>
        <dbReference type="ARBA" id="ARBA00004496"/>
    </source>
</evidence>
<feature type="region of interest" description="Disordered" evidence="3">
    <location>
        <begin position="1"/>
        <end position="295"/>
    </location>
</feature>
<feature type="compositionally biased region" description="Basic and acidic residues" evidence="3">
    <location>
        <begin position="68"/>
        <end position="85"/>
    </location>
</feature>
<dbReference type="PANTHER" id="PTHR46006">
    <property type="entry name" value="RHO GUANINE NUCLEOTIDE EXCHANGE FACTOR AT 64C, ISOFORM A"/>
    <property type="match status" value="1"/>
</dbReference>
<dbReference type="Proteomes" id="UP001182556">
    <property type="component" value="Unassembled WGS sequence"/>
</dbReference>
<dbReference type="SMART" id="SM00233">
    <property type="entry name" value="PH"/>
    <property type="match status" value="1"/>
</dbReference>
<dbReference type="SMART" id="SM00325">
    <property type="entry name" value="RhoGEF"/>
    <property type="match status" value="1"/>
</dbReference>
<proteinExistence type="predicted"/>
<dbReference type="SUPFAM" id="SSF50729">
    <property type="entry name" value="PH domain-like"/>
    <property type="match status" value="1"/>
</dbReference>
<dbReference type="InterPro" id="IPR001331">
    <property type="entry name" value="GDS_CDC24_CS"/>
</dbReference>
<dbReference type="PROSITE" id="PS00741">
    <property type="entry name" value="DH_1"/>
    <property type="match status" value="1"/>
</dbReference>
<evidence type="ECO:0000259" key="5">
    <source>
        <dbReference type="PROSITE" id="PS50010"/>
    </source>
</evidence>
<evidence type="ECO:0000313" key="7">
    <source>
        <dbReference type="Proteomes" id="UP001182556"/>
    </source>
</evidence>
<dbReference type="Gene3D" id="1.20.900.10">
    <property type="entry name" value="Dbl homology (DH) domain"/>
    <property type="match status" value="1"/>
</dbReference>
<dbReference type="Gene3D" id="2.30.29.30">
    <property type="entry name" value="Pleckstrin-homology domain (PH domain)/Phosphotyrosine-binding domain (PTB)"/>
    <property type="match status" value="1"/>
</dbReference>
<feature type="compositionally biased region" description="Acidic residues" evidence="3">
    <location>
        <begin position="27"/>
        <end position="41"/>
    </location>
</feature>
<comment type="subcellular location">
    <subcellularLocation>
        <location evidence="1">Cytoplasm</location>
    </subcellularLocation>
</comment>
<feature type="compositionally biased region" description="Basic and acidic residues" evidence="3">
    <location>
        <begin position="42"/>
        <end position="59"/>
    </location>
</feature>
<feature type="compositionally biased region" description="Low complexity" evidence="3">
    <location>
        <begin position="17"/>
        <end position="26"/>
    </location>
</feature>
<dbReference type="EMBL" id="JAODAN010000012">
    <property type="protein sequence ID" value="KAK1920783.1"/>
    <property type="molecule type" value="Genomic_DNA"/>
</dbReference>
<dbReference type="GO" id="GO:0005085">
    <property type="term" value="F:guanyl-nucleotide exchange factor activity"/>
    <property type="evidence" value="ECO:0007669"/>
    <property type="project" value="InterPro"/>
</dbReference>
<organism evidence="6 7">
    <name type="scientific">Papiliotrema laurentii</name>
    <name type="common">Cryptococcus laurentii</name>
    <dbReference type="NCBI Taxonomy" id="5418"/>
    <lineage>
        <taxon>Eukaryota</taxon>
        <taxon>Fungi</taxon>
        <taxon>Dikarya</taxon>
        <taxon>Basidiomycota</taxon>
        <taxon>Agaricomycotina</taxon>
        <taxon>Tremellomycetes</taxon>
        <taxon>Tremellales</taxon>
        <taxon>Rhynchogastremaceae</taxon>
        <taxon>Papiliotrema</taxon>
    </lineage>
</organism>